<evidence type="ECO:0000259" key="1">
    <source>
        <dbReference type="Pfam" id="PF01850"/>
    </source>
</evidence>
<keyword evidence="2" id="KW-0614">Plasmid</keyword>
<keyword evidence="3" id="KW-1185">Reference proteome</keyword>
<dbReference type="KEGG" id="mmyr:MXMO3_03473"/>
<evidence type="ECO:0000313" key="3">
    <source>
        <dbReference type="Proteomes" id="UP000258927"/>
    </source>
</evidence>
<dbReference type="Gene3D" id="3.40.50.1010">
    <property type="entry name" value="5'-nuclease"/>
    <property type="match status" value="1"/>
</dbReference>
<gene>
    <name evidence="2" type="ORF">MXMO3_03473</name>
</gene>
<dbReference type="EMBL" id="CP021331">
    <property type="protein sequence ID" value="AVX05976.1"/>
    <property type="molecule type" value="Genomic_DNA"/>
</dbReference>
<dbReference type="SUPFAM" id="SSF88723">
    <property type="entry name" value="PIN domain-like"/>
    <property type="match status" value="1"/>
</dbReference>
<feature type="domain" description="PIN" evidence="1">
    <location>
        <begin position="1"/>
        <end position="137"/>
    </location>
</feature>
<geneLocation type="plasmid" evidence="3">
    <name>phl2708x3</name>
</geneLocation>
<accession>A0A2R4MJ71</accession>
<dbReference type="Pfam" id="PF01850">
    <property type="entry name" value="PIN"/>
    <property type="match status" value="1"/>
</dbReference>
<reference evidence="2 3" key="1">
    <citation type="submission" date="2017-05" db="EMBL/GenBank/DDBJ databases">
        <title>Genome Analysis of Maritalea myrionectae HL2708#5.</title>
        <authorList>
            <consortium name="Cotde Inc.-PKNU"/>
            <person name="Jang D."/>
            <person name="Oh H.-M."/>
        </authorList>
    </citation>
    <scope>NUCLEOTIDE SEQUENCE [LARGE SCALE GENOMIC DNA]</scope>
    <source>
        <strain evidence="2 3">HL2708#5</strain>
        <plasmid evidence="3">phl2708x3</plasmid>
    </source>
</reference>
<sequence>MFIDASALVAIVLEEDEMATLLERIDNYNGKFYVSPLVRFEAAAAIARYHAPEGKKPSKELFLKAAKIVDDFIHNLGAIEIPISNDIGKLALETAAKYGKMVGHKADLNFGDCYAYACAKGNRQKLLYIGNDFKHTDIG</sequence>
<dbReference type="AlphaFoldDB" id="A0A2R4MJ71"/>
<dbReference type="Proteomes" id="UP000258927">
    <property type="component" value="Plasmid pHL2708X3"/>
</dbReference>
<organism evidence="2 3">
    <name type="scientific">Maritalea myrionectae</name>
    <dbReference type="NCBI Taxonomy" id="454601"/>
    <lineage>
        <taxon>Bacteria</taxon>
        <taxon>Pseudomonadati</taxon>
        <taxon>Pseudomonadota</taxon>
        <taxon>Alphaproteobacteria</taxon>
        <taxon>Hyphomicrobiales</taxon>
        <taxon>Devosiaceae</taxon>
        <taxon>Maritalea</taxon>
    </lineage>
</organism>
<name>A0A2R4MJ71_9HYPH</name>
<dbReference type="InterPro" id="IPR029060">
    <property type="entry name" value="PIN-like_dom_sf"/>
</dbReference>
<proteinExistence type="predicted"/>
<protein>
    <submittedName>
        <fullName evidence="2">VapC ribonuclease</fullName>
    </submittedName>
</protein>
<evidence type="ECO:0000313" key="2">
    <source>
        <dbReference type="EMBL" id="AVX05976.1"/>
    </source>
</evidence>
<dbReference type="RefSeq" id="WP_117396930.1">
    <property type="nucleotide sequence ID" value="NZ_CP021331.1"/>
</dbReference>
<dbReference type="InterPro" id="IPR002716">
    <property type="entry name" value="PIN_dom"/>
</dbReference>
<dbReference type="CDD" id="cd09871">
    <property type="entry name" value="PIN_MtVapC28-VapC30-like"/>
    <property type="match status" value="1"/>
</dbReference>